<keyword evidence="2" id="KW-1185">Reference proteome</keyword>
<dbReference type="SUPFAM" id="SSF103084">
    <property type="entry name" value="Holliday junction resolvase RusA"/>
    <property type="match status" value="1"/>
</dbReference>
<keyword evidence="1" id="KW-0540">Nuclease</keyword>
<dbReference type="Pfam" id="PF05866">
    <property type="entry name" value="RusA"/>
    <property type="match status" value="1"/>
</dbReference>
<reference evidence="1 2" key="1">
    <citation type="submission" date="2021-04" db="EMBL/GenBank/DDBJ databases">
        <title>Draft genome sequence of Paenibacillus cisolokensis, LC2-13A.</title>
        <authorList>
            <person name="Uke A."/>
            <person name="Chhe C."/>
            <person name="Baramee S."/>
            <person name="Kosugi A."/>
        </authorList>
    </citation>
    <scope>NUCLEOTIDE SEQUENCE [LARGE SCALE GENOMIC DNA]</scope>
    <source>
        <strain evidence="1 2">LC2-13A</strain>
    </source>
</reference>
<protein>
    <submittedName>
        <fullName evidence="1">Endonuclease</fullName>
    </submittedName>
</protein>
<proteinExistence type="predicted"/>
<organism evidence="1 2">
    <name type="scientific">Paenibacillus cisolokensis</name>
    <dbReference type="NCBI Taxonomy" id="1658519"/>
    <lineage>
        <taxon>Bacteria</taxon>
        <taxon>Bacillati</taxon>
        <taxon>Bacillota</taxon>
        <taxon>Bacilli</taxon>
        <taxon>Bacillales</taxon>
        <taxon>Paenibacillaceae</taxon>
        <taxon>Paenibacillus</taxon>
    </lineage>
</organism>
<dbReference type="InterPro" id="IPR008822">
    <property type="entry name" value="Endonuclease_RusA-like"/>
</dbReference>
<keyword evidence="1" id="KW-0255">Endonuclease</keyword>
<name>A0ABQ4N1T8_9BACL</name>
<dbReference type="RefSeq" id="WP_213527456.1">
    <property type="nucleotide sequence ID" value="NZ_BOVJ01000021.1"/>
</dbReference>
<comment type="caution">
    <text evidence="1">The sequence shown here is derived from an EMBL/GenBank/DDBJ whole genome shotgun (WGS) entry which is preliminary data.</text>
</comment>
<evidence type="ECO:0000313" key="1">
    <source>
        <dbReference type="EMBL" id="GIQ62140.1"/>
    </source>
</evidence>
<dbReference type="Gene3D" id="3.30.1330.70">
    <property type="entry name" value="Holliday junction resolvase RusA"/>
    <property type="match status" value="1"/>
</dbReference>
<dbReference type="EMBL" id="BOVJ01000021">
    <property type="protein sequence ID" value="GIQ62140.1"/>
    <property type="molecule type" value="Genomic_DNA"/>
</dbReference>
<accession>A0ABQ4N1T8</accession>
<dbReference type="GO" id="GO:0004519">
    <property type="term" value="F:endonuclease activity"/>
    <property type="evidence" value="ECO:0007669"/>
    <property type="project" value="UniProtKB-KW"/>
</dbReference>
<sequence length="134" mass="15481">MVKISVDIIPMGAVRMTQRGKFVKPLPQRYLRYKQMIGWAAREKIKHPLEGPIAVKMRFYYPLPMNMKKADRAAALAGRILPQVKPDIDNVIKGCFDSLNGIAWKDDKQVVKEYSEKFYSDQPRIEIEIEEVVS</sequence>
<gene>
    <name evidence="1" type="ORF">PACILC2_07080</name>
</gene>
<keyword evidence="1" id="KW-0378">Hydrolase</keyword>
<evidence type="ECO:0000313" key="2">
    <source>
        <dbReference type="Proteomes" id="UP000680304"/>
    </source>
</evidence>
<dbReference type="InterPro" id="IPR036614">
    <property type="entry name" value="RusA-like_sf"/>
</dbReference>
<dbReference type="Proteomes" id="UP000680304">
    <property type="component" value="Unassembled WGS sequence"/>
</dbReference>